<feature type="binding site" evidence="5 6">
    <location>
        <begin position="194"/>
        <end position="196"/>
    </location>
    <ligand>
        <name>substrate</name>
    </ligand>
</feature>
<dbReference type="NCBIfam" id="NF004231">
    <property type="entry name" value="PRK05679.1"/>
    <property type="match status" value="1"/>
</dbReference>
<dbReference type="PANTHER" id="PTHR10851">
    <property type="entry name" value="PYRIDOXINE-5-PHOSPHATE OXIDASE"/>
    <property type="match status" value="1"/>
</dbReference>
<evidence type="ECO:0000259" key="9">
    <source>
        <dbReference type="Pfam" id="PF10590"/>
    </source>
</evidence>
<comment type="cofactor">
    <cofactor evidence="5 7">
        <name>FMN</name>
        <dbReference type="ChEBI" id="CHEBI:58210"/>
    </cofactor>
    <text evidence="5 7">Binds 1 FMN per subunit.</text>
</comment>
<keyword evidence="4 5" id="KW-0560">Oxidoreductase</keyword>
<dbReference type="InterPro" id="IPR019740">
    <property type="entry name" value="Pyridox_Oxase_CS"/>
</dbReference>
<feature type="binding site" evidence="5 6">
    <location>
        <position position="126"/>
    </location>
    <ligand>
        <name>substrate</name>
    </ligand>
</feature>
<dbReference type="Proteomes" id="UP000242418">
    <property type="component" value="Unassembled WGS sequence"/>
</dbReference>
<feature type="binding site" evidence="5 7">
    <location>
        <position position="198"/>
    </location>
    <ligand>
        <name>FMN</name>
        <dbReference type="ChEBI" id="CHEBI:58210"/>
    </ligand>
</feature>
<evidence type="ECO:0000256" key="7">
    <source>
        <dbReference type="PIRSR" id="PIRSR000190-2"/>
    </source>
</evidence>
<dbReference type="GO" id="GO:0008615">
    <property type="term" value="P:pyridoxine biosynthetic process"/>
    <property type="evidence" value="ECO:0007669"/>
    <property type="project" value="UniProtKB-UniRule"/>
</dbReference>
<evidence type="ECO:0000256" key="5">
    <source>
        <dbReference type="HAMAP-Rule" id="MF_01629"/>
    </source>
</evidence>
<feature type="binding site" evidence="5 7">
    <location>
        <begin position="143"/>
        <end position="144"/>
    </location>
    <ligand>
        <name>FMN</name>
        <dbReference type="ChEBI" id="CHEBI:58210"/>
    </ligand>
</feature>
<dbReference type="GO" id="GO:0010181">
    <property type="term" value="F:FMN binding"/>
    <property type="evidence" value="ECO:0007669"/>
    <property type="project" value="UniProtKB-UniRule"/>
</dbReference>
<dbReference type="PIRSF" id="PIRSF000190">
    <property type="entry name" value="Pyd_amn-ph_oxd"/>
    <property type="match status" value="1"/>
</dbReference>
<comment type="pathway">
    <text evidence="5">Cofactor metabolism; pyridoxal 5'-phosphate salvage; pyridoxal 5'-phosphate from pyridoxamine 5'-phosphate: step 1/1.</text>
</comment>
<dbReference type="NCBIfam" id="TIGR00558">
    <property type="entry name" value="pdxH"/>
    <property type="match status" value="1"/>
</dbReference>
<comment type="subunit">
    <text evidence="5">Homodimer.</text>
</comment>
<evidence type="ECO:0000313" key="10">
    <source>
        <dbReference type="EMBL" id="SCW71542.1"/>
    </source>
</evidence>
<keyword evidence="5" id="KW-0664">Pyridoxine biosynthesis</keyword>
<evidence type="ECO:0000256" key="2">
    <source>
        <dbReference type="ARBA" id="ARBA00022630"/>
    </source>
</evidence>
<evidence type="ECO:0000256" key="4">
    <source>
        <dbReference type="ARBA" id="ARBA00023002"/>
    </source>
</evidence>
<dbReference type="InterPro" id="IPR011576">
    <property type="entry name" value="Pyridox_Oxase_N"/>
</dbReference>
<feature type="domain" description="Pyridoxamine 5'-phosphate oxidase N-terminal" evidence="8">
    <location>
        <begin position="46"/>
        <end position="163"/>
    </location>
</feature>
<dbReference type="InterPro" id="IPR019576">
    <property type="entry name" value="Pyridoxamine_oxidase_dimer_C"/>
</dbReference>
<accession>A0AB37ZCN6</accession>
<dbReference type="Pfam" id="PF01243">
    <property type="entry name" value="PNPOx_N"/>
    <property type="match status" value="1"/>
</dbReference>
<dbReference type="RefSeq" id="WP_090253951.1">
    <property type="nucleotide sequence ID" value="NZ_FMTL01000002.1"/>
</dbReference>
<dbReference type="InterPro" id="IPR000659">
    <property type="entry name" value="Pyridox_Oxase"/>
</dbReference>
<feature type="binding site" evidence="5 6">
    <location>
        <position position="134"/>
    </location>
    <ligand>
        <name>substrate</name>
    </ligand>
</feature>
<gene>
    <name evidence="5" type="primary">pdxH</name>
    <name evidence="10" type="ORF">SAMN05216370_3080</name>
</gene>
<comment type="catalytic activity">
    <reaction evidence="5">
        <text>pyridoxamine 5'-phosphate + O2 + H2O = pyridoxal 5'-phosphate + H2O2 + NH4(+)</text>
        <dbReference type="Rhea" id="RHEA:15817"/>
        <dbReference type="ChEBI" id="CHEBI:15377"/>
        <dbReference type="ChEBI" id="CHEBI:15379"/>
        <dbReference type="ChEBI" id="CHEBI:16240"/>
        <dbReference type="ChEBI" id="CHEBI:28938"/>
        <dbReference type="ChEBI" id="CHEBI:58451"/>
        <dbReference type="ChEBI" id="CHEBI:597326"/>
        <dbReference type="EC" id="1.4.3.5"/>
    </reaction>
</comment>
<dbReference type="EMBL" id="FMTL01000002">
    <property type="protein sequence ID" value="SCW71542.1"/>
    <property type="molecule type" value="Genomic_DNA"/>
</dbReference>
<proteinExistence type="inferred from homology"/>
<feature type="binding site" evidence="5 7">
    <location>
        <position position="86"/>
    </location>
    <ligand>
        <name>FMN</name>
        <dbReference type="ChEBI" id="CHEBI:58210"/>
    </ligand>
</feature>
<name>A0AB37ZCN6_9PSED</name>
<organism evidence="10 11">
    <name type="scientific">Pseudomonas peli</name>
    <dbReference type="NCBI Taxonomy" id="592361"/>
    <lineage>
        <taxon>Bacteria</taxon>
        <taxon>Pseudomonadati</taxon>
        <taxon>Pseudomonadota</taxon>
        <taxon>Gammaproteobacteria</taxon>
        <taxon>Pseudomonadales</taxon>
        <taxon>Pseudomonadaceae</taxon>
        <taxon>Pseudomonas</taxon>
    </lineage>
</organism>
<feature type="binding site" evidence="5 6">
    <location>
        <position position="69"/>
    </location>
    <ligand>
        <name>substrate</name>
    </ligand>
</feature>
<comment type="function">
    <text evidence="5">Catalyzes the oxidation of either pyridoxine 5'-phosphate (PNP) or pyridoxamine 5'-phosphate (PMP) into pyridoxal 5'-phosphate (PLP).</text>
</comment>
<dbReference type="HAMAP" id="MF_01629">
    <property type="entry name" value="PdxH"/>
    <property type="match status" value="1"/>
</dbReference>
<evidence type="ECO:0000313" key="11">
    <source>
        <dbReference type="Proteomes" id="UP000242418"/>
    </source>
</evidence>
<evidence type="ECO:0000256" key="3">
    <source>
        <dbReference type="ARBA" id="ARBA00022643"/>
    </source>
</evidence>
<reference evidence="10 11" key="1">
    <citation type="submission" date="2016-10" db="EMBL/GenBank/DDBJ databases">
        <authorList>
            <person name="Varghese N."/>
            <person name="Submissions S."/>
        </authorList>
    </citation>
    <scope>NUCLEOTIDE SEQUENCE [LARGE SCALE GENOMIC DNA]</scope>
    <source>
        <strain evidence="10 11">DSM 17833</strain>
    </source>
</reference>
<feature type="binding site" evidence="6">
    <location>
        <begin position="9"/>
        <end position="12"/>
    </location>
    <ligand>
        <name>substrate</name>
    </ligand>
</feature>
<dbReference type="EC" id="1.4.3.5" evidence="5"/>
<evidence type="ECO:0000256" key="6">
    <source>
        <dbReference type="PIRSR" id="PIRSR000190-1"/>
    </source>
</evidence>
<comment type="similarity">
    <text evidence="1 5">Belongs to the pyridoxamine 5'-phosphate oxidase family.</text>
</comment>
<protein>
    <recommendedName>
        <fullName evidence="5">Pyridoxine/pyridoxamine 5'-phosphate oxidase</fullName>
        <ecNumber evidence="5">1.4.3.5</ecNumber>
    </recommendedName>
    <alternativeName>
        <fullName evidence="5">PNP/PMP oxidase</fullName>
        <shortName evidence="5">PNPOx</shortName>
    </alternativeName>
    <alternativeName>
        <fullName evidence="5">Pyridoxal 5'-phosphate synthase</fullName>
    </alternativeName>
</protein>
<dbReference type="SUPFAM" id="SSF50475">
    <property type="entry name" value="FMN-binding split barrel"/>
    <property type="match status" value="1"/>
</dbReference>
<keyword evidence="11" id="KW-1185">Reference proteome</keyword>
<dbReference type="PROSITE" id="PS01064">
    <property type="entry name" value="PYRIDOX_OXIDASE"/>
    <property type="match status" value="1"/>
</dbReference>
<dbReference type="PANTHER" id="PTHR10851:SF0">
    <property type="entry name" value="PYRIDOXINE-5'-PHOSPHATE OXIDASE"/>
    <property type="match status" value="1"/>
</dbReference>
<feature type="domain" description="Pyridoxine 5'-phosphate oxidase dimerisation C-terminal" evidence="9">
    <location>
        <begin position="175"/>
        <end position="215"/>
    </location>
</feature>
<comment type="caution">
    <text evidence="5">Lacks conserved residue(s) required for the propagation of feature annotation.</text>
</comment>
<feature type="binding site" evidence="5 6">
    <location>
        <position position="130"/>
    </location>
    <ligand>
        <name>substrate</name>
    </ligand>
</feature>
<dbReference type="Pfam" id="PF10590">
    <property type="entry name" value="PNP_phzG_C"/>
    <property type="match status" value="1"/>
</dbReference>
<feature type="binding site" evidence="5 7">
    <location>
        <position position="108"/>
    </location>
    <ligand>
        <name>FMN</name>
        <dbReference type="ChEBI" id="CHEBI:58210"/>
    </ligand>
</feature>
<sequence>MSEYLQNMRRNYQCDALLESQLGDEPVSLLQAWLLQAIEYEVAPVEANAMFLASVDGYGRPHGRVVLLKALEAEGLIFYSHYGSAKGVDFVLNPYAAATFHWPGLERQVRVEGVIERVTADESDRYFHSRPLLSRLACIASPQSQPVASRDELESRMDQVQQQHVQSVPARPQDWGGYRLSMQRIEFWQGRPDRLHDRINYLKQDSGWSRERLAP</sequence>
<dbReference type="Gene3D" id="2.30.110.10">
    <property type="entry name" value="Electron Transport, Fmn-binding Protein, Chain A"/>
    <property type="match status" value="1"/>
</dbReference>
<keyword evidence="3 5" id="KW-0288">FMN</keyword>
<feature type="binding site" evidence="5 7">
    <location>
        <position position="188"/>
    </location>
    <ligand>
        <name>FMN</name>
        <dbReference type="ChEBI" id="CHEBI:58210"/>
    </ligand>
</feature>
<comment type="pathway">
    <text evidence="5">Cofactor metabolism; pyridoxal 5'-phosphate salvage; pyridoxal 5'-phosphate from pyridoxine 5'-phosphate: step 1/1.</text>
</comment>
<feature type="binding site" evidence="5">
    <location>
        <begin position="79"/>
        <end position="80"/>
    </location>
    <ligand>
        <name>FMN</name>
        <dbReference type="ChEBI" id="CHEBI:58210"/>
    </ligand>
</feature>
<feature type="binding site" evidence="5 7">
    <location>
        <begin position="64"/>
        <end position="69"/>
    </location>
    <ligand>
        <name>FMN</name>
        <dbReference type="ChEBI" id="CHEBI:58210"/>
    </ligand>
</feature>
<comment type="caution">
    <text evidence="10">The sequence shown here is derived from an EMBL/GenBank/DDBJ whole genome shotgun (WGS) entry which is preliminary data.</text>
</comment>
<evidence type="ECO:0000259" key="8">
    <source>
        <dbReference type="Pfam" id="PF01243"/>
    </source>
</evidence>
<dbReference type="GO" id="GO:0004733">
    <property type="term" value="F:pyridoxamine phosphate oxidase activity"/>
    <property type="evidence" value="ECO:0007669"/>
    <property type="project" value="UniProtKB-UniRule"/>
</dbReference>
<dbReference type="InterPro" id="IPR012349">
    <property type="entry name" value="Split_barrel_FMN-bd"/>
</dbReference>
<evidence type="ECO:0000256" key="1">
    <source>
        <dbReference type="ARBA" id="ARBA00007301"/>
    </source>
</evidence>
<comment type="catalytic activity">
    <reaction evidence="5">
        <text>pyridoxine 5'-phosphate + O2 = pyridoxal 5'-phosphate + H2O2</text>
        <dbReference type="Rhea" id="RHEA:15149"/>
        <dbReference type="ChEBI" id="CHEBI:15379"/>
        <dbReference type="ChEBI" id="CHEBI:16240"/>
        <dbReference type="ChEBI" id="CHEBI:58589"/>
        <dbReference type="ChEBI" id="CHEBI:597326"/>
        <dbReference type="EC" id="1.4.3.5"/>
    </reaction>
</comment>
<keyword evidence="2 5" id="KW-0285">Flavoprotein</keyword>
<dbReference type="AlphaFoldDB" id="A0AB37ZCN6"/>